<evidence type="ECO:0000313" key="2">
    <source>
        <dbReference type="EMBL" id="CAA6804823.1"/>
    </source>
</evidence>
<dbReference type="AlphaFoldDB" id="A0A6S6S8W0"/>
<keyword evidence="1" id="KW-1133">Transmembrane helix</keyword>
<gene>
    <name evidence="2" type="ORF">HELGO_WM35791</name>
</gene>
<organism evidence="2">
    <name type="scientific">uncultured Sulfurovum sp</name>
    <dbReference type="NCBI Taxonomy" id="269237"/>
    <lineage>
        <taxon>Bacteria</taxon>
        <taxon>Pseudomonadati</taxon>
        <taxon>Campylobacterota</taxon>
        <taxon>Epsilonproteobacteria</taxon>
        <taxon>Campylobacterales</taxon>
        <taxon>Sulfurovaceae</taxon>
        <taxon>Sulfurovum</taxon>
        <taxon>environmental samples</taxon>
    </lineage>
</organism>
<proteinExistence type="predicted"/>
<feature type="non-terminal residue" evidence="2">
    <location>
        <position position="1"/>
    </location>
</feature>
<feature type="transmembrane region" description="Helical" evidence="1">
    <location>
        <begin position="144"/>
        <end position="168"/>
    </location>
</feature>
<dbReference type="EMBL" id="CACVAR010000127">
    <property type="protein sequence ID" value="CAA6804823.1"/>
    <property type="molecule type" value="Genomic_DNA"/>
</dbReference>
<name>A0A6S6S8W0_9BACT</name>
<sequence length="219" mass="26360">CYDFVMKKVAIRFSIDDDIAFDELKKIALQIQRFIVEGDYKISSIIIKLREHQQLELDVSMEENMPEFTELTKEFDEDGIEYTLYKSVNEAWKECELDDLELDRTPKWIYNLVGLNLLWYMVMTVLQFFFIYEWYSEKYEWGGIVSAIAAFFTGLVPLFGSLVAYWSVTELSDWEGYKALWAFFVYYIPLLGFFLYLGWIVIKALYADRWYRFWRPEFN</sequence>
<feature type="transmembrane region" description="Helical" evidence="1">
    <location>
        <begin position="108"/>
        <end position="132"/>
    </location>
</feature>
<accession>A0A6S6S8W0</accession>
<feature type="transmembrane region" description="Helical" evidence="1">
    <location>
        <begin position="180"/>
        <end position="202"/>
    </location>
</feature>
<evidence type="ECO:0000256" key="1">
    <source>
        <dbReference type="SAM" id="Phobius"/>
    </source>
</evidence>
<protein>
    <submittedName>
        <fullName evidence="2">Uncharacterized protein</fullName>
    </submittedName>
</protein>
<reference evidence="2" key="1">
    <citation type="submission" date="2020-01" db="EMBL/GenBank/DDBJ databases">
        <authorList>
            <person name="Meier V. D."/>
            <person name="Meier V D."/>
        </authorList>
    </citation>
    <scope>NUCLEOTIDE SEQUENCE</scope>
    <source>
        <strain evidence="2">HLG_WM_MAG_03</strain>
    </source>
</reference>
<keyword evidence="1" id="KW-0472">Membrane</keyword>
<keyword evidence="1" id="KW-0812">Transmembrane</keyword>